<dbReference type="AlphaFoldDB" id="A0A699X5M0"/>
<comment type="caution">
    <text evidence="1">The sequence shown here is derived from an EMBL/GenBank/DDBJ whole genome shotgun (WGS) entry which is preliminary data.</text>
</comment>
<proteinExistence type="predicted"/>
<reference evidence="1" key="1">
    <citation type="journal article" date="2019" name="Sci. Rep.">
        <title>Draft genome of Tanacetum cinerariifolium, the natural source of mosquito coil.</title>
        <authorList>
            <person name="Yamashiro T."/>
            <person name="Shiraishi A."/>
            <person name="Satake H."/>
            <person name="Nakayama K."/>
        </authorList>
    </citation>
    <scope>NUCLEOTIDE SEQUENCE</scope>
</reference>
<name>A0A699X5M0_TANCI</name>
<sequence>LPHAFYATRSRCFRAYECLFAGGFGSAASGPGYLSVACHCAQPGAKPGSAVRAAGRLPARGGARWLVGRVAARATVAAGRHPDAAVQWQLEGQPSRGSGGGGH</sequence>
<protein>
    <submittedName>
        <fullName evidence="1">Uncharacterized protein</fullName>
    </submittedName>
</protein>
<organism evidence="1">
    <name type="scientific">Tanacetum cinerariifolium</name>
    <name type="common">Dalmatian daisy</name>
    <name type="synonym">Chrysanthemum cinerariifolium</name>
    <dbReference type="NCBI Taxonomy" id="118510"/>
    <lineage>
        <taxon>Eukaryota</taxon>
        <taxon>Viridiplantae</taxon>
        <taxon>Streptophyta</taxon>
        <taxon>Embryophyta</taxon>
        <taxon>Tracheophyta</taxon>
        <taxon>Spermatophyta</taxon>
        <taxon>Magnoliopsida</taxon>
        <taxon>eudicotyledons</taxon>
        <taxon>Gunneridae</taxon>
        <taxon>Pentapetalae</taxon>
        <taxon>asterids</taxon>
        <taxon>campanulids</taxon>
        <taxon>Asterales</taxon>
        <taxon>Asteraceae</taxon>
        <taxon>Asteroideae</taxon>
        <taxon>Anthemideae</taxon>
        <taxon>Anthemidinae</taxon>
        <taxon>Tanacetum</taxon>
    </lineage>
</organism>
<accession>A0A699X5M0</accession>
<feature type="non-terminal residue" evidence="1">
    <location>
        <position position="103"/>
    </location>
</feature>
<dbReference type="EMBL" id="BKCJ011791295">
    <property type="protein sequence ID" value="GFD53198.1"/>
    <property type="molecule type" value="Genomic_DNA"/>
</dbReference>
<gene>
    <name evidence="1" type="ORF">Tci_925167</name>
</gene>
<feature type="non-terminal residue" evidence="1">
    <location>
        <position position="1"/>
    </location>
</feature>
<evidence type="ECO:0000313" key="1">
    <source>
        <dbReference type="EMBL" id="GFD53198.1"/>
    </source>
</evidence>